<comment type="similarity">
    <text evidence="1">Belongs to the UPF0065 (bug) family.</text>
</comment>
<dbReference type="EMBL" id="JBHLVZ010000033">
    <property type="protein sequence ID" value="MFC0386411.1"/>
    <property type="molecule type" value="Genomic_DNA"/>
</dbReference>
<dbReference type="InterPro" id="IPR005064">
    <property type="entry name" value="BUG"/>
</dbReference>
<organism evidence="2 3">
    <name type="scientific">Muricoccus vinaceus</name>
    <dbReference type="NCBI Taxonomy" id="424704"/>
    <lineage>
        <taxon>Bacteria</taxon>
        <taxon>Pseudomonadati</taxon>
        <taxon>Pseudomonadota</taxon>
        <taxon>Alphaproteobacteria</taxon>
        <taxon>Acetobacterales</taxon>
        <taxon>Roseomonadaceae</taxon>
        <taxon>Muricoccus</taxon>
    </lineage>
</organism>
<dbReference type="PIRSF" id="PIRSF017082">
    <property type="entry name" value="YflP"/>
    <property type="match status" value="1"/>
</dbReference>
<evidence type="ECO:0000313" key="2">
    <source>
        <dbReference type="EMBL" id="MFC0386411.1"/>
    </source>
</evidence>
<evidence type="ECO:0000256" key="1">
    <source>
        <dbReference type="ARBA" id="ARBA00006987"/>
    </source>
</evidence>
<dbReference type="PANTHER" id="PTHR42928:SF5">
    <property type="entry name" value="BLR1237 PROTEIN"/>
    <property type="match status" value="1"/>
</dbReference>
<dbReference type="Pfam" id="PF03401">
    <property type="entry name" value="TctC"/>
    <property type="match status" value="1"/>
</dbReference>
<proteinExistence type="inferred from homology"/>
<comment type="caution">
    <text evidence="2">The sequence shown here is derived from an EMBL/GenBank/DDBJ whole genome shotgun (WGS) entry which is preliminary data.</text>
</comment>
<protein>
    <submittedName>
        <fullName evidence="2">Bug family tripartite tricarboxylate transporter substrate binding protein</fullName>
    </submittedName>
</protein>
<dbReference type="InterPro" id="IPR042100">
    <property type="entry name" value="Bug_dom1"/>
</dbReference>
<keyword evidence="3" id="KW-1185">Reference proteome</keyword>
<name>A0ABV6ISH7_9PROT</name>
<dbReference type="Proteomes" id="UP001589789">
    <property type="component" value="Unassembled WGS sequence"/>
</dbReference>
<evidence type="ECO:0000313" key="3">
    <source>
        <dbReference type="Proteomes" id="UP001589789"/>
    </source>
</evidence>
<dbReference type="PANTHER" id="PTHR42928">
    <property type="entry name" value="TRICARBOXYLATE-BINDING PROTEIN"/>
    <property type="match status" value="1"/>
</dbReference>
<sequence>MASTVNRMPAWTRRTLSAGLLAGLGAPRAARAQGGWPQRPVRIVAPFAAGGAPDVAFRMALPRLGAAFGQPFVIDNRPGASGAIAADAVASAAPDGHTLLLATNSIIAINPALFGARLSYDLARDFRAVARFSRLPFFLFVAAESPARDMKGLIALAREAPQPLTYATNGNGTVGHISTETLARAAGIELVHVPYRAYPAAMGDLLAGRVSMTLSDLTVFGGPLRGGRLRALAAISAERSRFLPDVPALPELGLPAVDGSVWIGLFAPAATPDEIVTRLGGELRAWLATEEAVAGLAQISQEPAPLDGAALGALVREETARFAGIIAAAGIRPD</sequence>
<dbReference type="CDD" id="cd07012">
    <property type="entry name" value="PBP2_Bug_TTT"/>
    <property type="match status" value="1"/>
</dbReference>
<dbReference type="SUPFAM" id="SSF53850">
    <property type="entry name" value="Periplasmic binding protein-like II"/>
    <property type="match status" value="1"/>
</dbReference>
<accession>A0ABV6ISH7</accession>
<gene>
    <name evidence="2" type="ORF">ACFFIC_12795</name>
</gene>
<dbReference type="Gene3D" id="3.40.190.10">
    <property type="entry name" value="Periplasmic binding protein-like II"/>
    <property type="match status" value="1"/>
</dbReference>
<reference evidence="2 3" key="1">
    <citation type="submission" date="2024-09" db="EMBL/GenBank/DDBJ databases">
        <authorList>
            <person name="Sun Q."/>
            <person name="Mori K."/>
        </authorList>
    </citation>
    <scope>NUCLEOTIDE SEQUENCE [LARGE SCALE GENOMIC DNA]</scope>
    <source>
        <strain evidence="2 3">CCM 7468</strain>
    </source>
</reference>
<dbReference type="Gene3D" id="3.40.190.150">
    <property type="entry name" value="Bordetella uptake gene, domain 1"/>
    <property type="match status" value="1"/>
</dbReference>